<dbReference type="InterPro" id="IPR050796">
    <property type="entry name" value="SCF_F-box_component"/>
</dbReference>
<organism evidence="2 3">
    <name type="scientific">Marchantia polymorpha</name>
    <name type="common">Common liverwort</name>
    <name type="synonym">Marchantia aquatica</name>
    <dbReference type="NCBI Taxonomy" id="3197"/>
    <lineage>
        <taxon>Eukaryota</taxon>
        <taxon>Viridiplantae</taxon>
        <taxon>Streptophyta</taxon>
        <taxon>Embryophyta</taxon>
        <taxon>Marchantiophyta</taxon>
        <taxon>Marchantiopsida</taxon>
        <taxon>Marchantiidae</taxon>
        <taxon>Marchantiales</taxon>
        <taxon>Marchantiaceae</taxon>
        <taxon>Marchantia</taxon>
    </lineage>
</organism>
<dbReference type="PANTHER" id="PTHR31672">
    <property type="entry name" value="BNACNNG10540D PROTEIN"/>
    <property type="match status" value="1"/>
</dbReference>
<dbReference type="InterPro" id="IPR001810">
    <property type="entry name" value="F-box_dom"/>
</dbReference>
<protein>
    <recommendedName>
        <fullName evidence="1">F-box domain-containing protein</fullName>
    </recommendedName>
</protein>
<reference evidence="3" key="1">
    <citation type="journal article" date="2017" name="Cell">
        <title>Insights into land plant evolution garnered from the Marchantia polymorpha genome.</title>
        <authorList>
            <person name="Bowman J.L."/>
            <person name="Kohchi T."/>
            <person name="Yamato K.T."/>
            <person name="Jenkins J."/>
            <person name="Shu S."/>
            <person name="Ishizaki K."/>
            <person name="Yamaoka S."/>
            <person name="Nishihama R."/>
            <person name="Nakamura Y."/>
            <person name="Berger F."/>
            <person name="Adam C."/>
            <person name="Aki S.S."/>
            <person name="Althoff F."/>
            <person name="Araki T."/>
            <person name="Arteaga-Vazquez M.A."/>
            <person name="Balasubrmanian S."/>
            <person name="Barry K."/>
            <person name="Bauer D."/>
            <person name="Boehm C.R."/>
            <person name="Briginshaw L."/>
            <person name="Caballero-Perez J."/>
            <person name="Catarino B."/>
            <person name="Chen F."/>
            <person name="Chiyoda S."/>
            <person name="Chovatia M."/>
            <person name="Davies K.M."/>
            <person name="Delmans M."/>
            <person name="Demura T."/>
            <person name="Dierschke T."/>
            <person name="Dolan L."/>
            <person name="Dorantes-Acosta A.E."/>
            <person name="Eklund D.M."/>
            <person name="Florent S.N."/>
            <person name="Flores-Sandoval E."/>
            <person name="Fujiyama A."/>
            <person name="Fukuzawa H."/>
            <person name="Galik B."/>
            <person name="Grimanelli D."/>
            <person name="Grimwood J."/>
            <person name="Grossniklaus U."/>
            <person name="Hamada T."/>
            <person name="Haseloff J."/>
            <person name="Hetherington A.J."/>
            <person name="Higo A."/>
            <person name="Hirakawa Y."/>
            <person name="Hundley H.N."/>
            <person name="Ikeda Y."/>
            <person name="Inoue K."/>
            <person name="Inoue S.I."/>
            <person name="Ishida S."/>
            <person name="Jia Q."/>
            <person name="Kakita M."/>
            <person name="Kanazawa T."/>
            <person name="Kawai Y."/>
            <person name="Kawashima T."/>
            <person name="Kennedy M."/>
            <person name="Kinose K."/>
            <person name="Kinoshita T."/>
            <person name="Kohara Y."/>
            <person name="Koide E."/>
            <person name="Komatsu K."/>
            <person name="Kopischke S."/>
            <person name="Kubo M."/>
            <person name="Kyozuka J."/>
            <person name="Lagercrantz U."/>
            <person name="Lin S.S."/>
            <person name="Lindquist E."/>
            <person name="Lipzen A.M."/>
            <person name="Lu C.W."/>
            <person name="De Luna E."/>
            <person name="Martienssen R.A."/>
            <person name="Minamino N."/>
            <person name="Mizutani M."/>
            <person name="Mizutani M."/>
            <person name="Mochizuki N."/>
            <person name="Monte I."/>
            <person name="Mosher R."/>
            <person name="Nagasaki H."/>
            <person name="Nakagami H."/>
            <person name="Naramoto S."/>
            <person name="Nishitani K."/>
            <person name="Ohtani M."/>
            <person name="Okamoto T."/>
            <person name="Okumura M."/>
            <person name="Phillips J."/>
            <person name="Pollak B."/>
            <person name="Reinders A."/>
            <person name="Rovekamp M."/>
            <person name="Sano R."/>
            <person name="Sawa S."/>
            <person name="Schmid M.W."/>
            <person name="Shirakawa M."/>
            <person name="Solano R."/>
            <person name="Spunde A."/>
            <person name="Suetsugu N."/>
            <person name="Sugano S."/>
            <person name="Sugiyama A."/>
            <person name="Sun R."/>
            <person name="Suzuki Y."/>
            <person name="Takenaka M."/>
            <person name="Takezawa D."/>
            <person name="Tomogane H."/>
            <person name="Tsuzuki M."/>
            <person name="Ueda T."/>
            <person name="Umeda M."/>
            <person name="Ward J.M."/>
            <person name="Watanabe Y."/>
            <person name="Yazaki K."/>
            <person name="Yokoyama R."/>
            <person name="Yoshitake Y."/>
            <person name="Yotsui I."/>
            <person name="Zachgo S."/>
            <person name="Schmutz J."/>
        </authorList>
    </citation>
    <scope>NUCLEOTIDE SEQUENCE [LARGE SCALE GENOMIC DNA]</scope>
    <source>
        <strain evidence="3">Tak-1</strain>
    </source>
</reference>
<proteinExistence type="predicted"/>
<name>A0A2R6XBA6_MARPO</name>
<gene>
    <name evidence="2" type="ORF">MARPO_0025s0090</name>
</gene>
<dbReference type="AlphaFoldDB" id="A0A2R6XBA6"/>
<dbReference type="Pfam" id="PF03478">
    <property type="entry name" value="Beta-prop_KIB1-4"/>
    <property type="match status" value="1"/>
</dbReference>
<accession>A0A2R6XBA6</accession>
<evidence type="ECO:0000259" key="1">
    <source>
        <dbReference type="PROSITE" id="PS50181"/>
    </source>
</evidence>
<dbReference type="EMBL" id="KZ772697">
    <property type="protein sequence ID" value="PTQ43406.1"/>
    <property type="molecule type" value="Genomic_DNA"/>
</dbReference>
<dbReference type="PANTHER" id="PTHR31672:SF2">
    <property type="entry name" value="F-BOX DOMAIN-CONTAINING PROTEIN"/>
    <property type="match status" value="1"/>
</dbReference>
<dbReference type="Gramene" id="Mp2g25890.1">
    <property type="protein sequence ID" value="Mp2g25890.1.cds1"/>
    <property type="gene ID" value="Mp2g25890"/>
</dbReference>
<dbReference type="OrthoDB" id="1885938at2759"/>
<dbReference type="OMA" id="VIMAGHY"/>
<dbReference type="SMART" id="SM00256">
    <property type="entry name" value="FBOX"/>
    <property type="match status" value="1"/>
</dbReference>
<evidence type="ECO:0000313" key="2">
    <source>
        <dbReference type="EMBL" id="PTQ43406.1"/>
    </source>
</evidence>
<dbReference type="Gene3D" id="1.20.1280.50">
    <property type="match status" value="1"/>
</dbReference>
<evidence type="ECO:0000313" key="3">
    <source>
        <dbReference type="Proteomes" id="UP000244005"/>
    </source>
</evidence>
<dbReference type="Pfam" id="PF00646">
    <property type="entry name" value="F-box"/>
    <property type="match status" value="1"/>
</dbReference>
<feature type="domain" description="F-box" evidence="1">
    <location>
        <begin position="67"/>
        <end position="112"/>
    </location>
</feature>
<sequence length="417" mass="47935">MDSQPRSHTMPRKKPRVFLRMTVHDQRLESSLRSWANAAARRGLRIPDAHSRLLHELARDAHEMMDPRIWSQLPENLLVCVLVILPAKSLFRFRAVCKGWDALIFSNRFQTTRSQVHIREPYFEFINLIYCRSPQQLSSYNPVANKFRRMSLRFLPPCPNSPIASSGGLLCCSVPREFGSGFWMIVCNPMTESWRALPARPMNERPLLVSIVAESRPPRYSVIMAGHYSTEIFDSTTLSWRSAGRLPRDTKLHPQIAHCAGSLFCLTRDAWPMAILQFDLYSGVWRAVETGRLPGQWQCRTLVACKGSLFIVAKSSKNNRMTVCIWTLDQATRKWKEIAAMPPSMSERFFKKRSHFISSTGHGNLIFLTRDNCEKGALYNIDRDAWKSVHRCQDLTFPHLSEFQPMLDVFEPSFATA</sequence>
<dbReference type="Gene3D" id="2.120.10.80">
    <property type="entry name" value="Kelch-type beta propeller"/>
    <property type="match status" value="1"/>
</dbReference>
<dbReference type="InterPro" id="IPR005174">
    <property type="entry name" value="KIB1-4_b-propeller"/>
</dbReference>
<dbReference type="Proteomes" id="UP000244005">
    <property type="component" value="Unassembled WGS sequence"/>
</dbReference>
<dbReference type="SUPFAM" id="SSF117281">
    <property type="entry name" value="Kelch motif"/>
    <property type="match status" value="1"/>
</dbReference>
<dbReference type="InterPro" id="IPR036047">
    <property type="entry name" value="F-box-like_dom_sf"/>
</dbReference>
<dbReference type="PROSITE" id="PS50181">
    <property type="entry name" value="FBOX"/>
    <property type="match status" value="1"/>
</dbReference>
<keyword evidence="3" id="KW-1185">Reference proteome</keyword>
<dbReference type="SUPFAM" id="SSF81383">
    <property type="entry name" value="F-box domain"/>
    <property type="match status" value="1"/>
</dbReference>
<dbReference type="InterPro" id="IPR015915">
    <property type="entry name" value="Kelch-typ_b-propeller"/>
</dbReference>